<evidence type="ECO:0000313" key="3">
    <source>
        <dbReference type="EMBL" id="KAF6004319.1"/>
    </source>
</evidence>
<feature type="domain" description="URB1 C-terminal" evidence="2">
    <location>
        <begin position="657"/>
        <end position="833"/>
    </location>
</feature>
<gene>
    <name evidence="3" type="ORF">F1559_004896</name>
</gene>
<dbReference type="OrthoDB" id="10447296at2759"/>
<evidence type="ECO:0000313" key="4">
    <source>
        <dbReference type="Proteomes" id="UP000530660"/>
    </source>
</evidence>
<protein>
    <recommendedName>
        <fullName evidence="2">URB1 C-terminal domain-containing protein</fullName>
    </recommendedName>
</protein>
<evidence type="ECO:0000259" key="2">
    <source>
        <dbReference type="Pfam" id="PF16201"/>
    </source>
</evidence>
<dbReference type="EMBL" id="VWRR01000004">
    <property type="protein sequence ID" value="KAF6004319.1"/>
    <property type="molecule type" value="Genomic_DNA"/>
</dbReference>
<dbReference type="GO" id="GO:0000466">
    <property type="term" value="P:maturation of 5.8S rRNA from tricistronic rRNA transcript (SSU-rRNA, 5.8S rRNA, LSU-rRNA)"/>
    <property type="evidence" value="ECO:0007669"/>
    <property type="project" value="TreeGrafter"/>
</dbReference>
<accession>A0A7J7INP7</accession>
<dbReference type="PANTHER" id="PTHR13500:SF0">
    <property type="entry name" value="NUCLEOLAR PRE-RIBOSOMAL-ASSOCIATED PROTEIN 1"/>
    <property type="match status" value="1"/>
</dbReference>
<feature type="region of interest" description="Disordered" evidence="1">
    <location>
        <begin position="597"/>
        <end position="619"/>
    </location>
</feature>
<dbReference type="Pfam" id="PF16201">
    <property type="entry name" value="NopRA1"/>
    <property type="match status" value="1"/>
</dbReference>
<comment type="caution">
    <text evidence="3">The sequence shown here is derived from an EMBL/GenBank/DDBJ whole genome shotgun (WGS) entry which is preliminary data.</text>
</comment>
<dbReference type="AlphaFoldDB" id="A0A7J7INP7"/>
<dbReference type="GO" id="GO:0005730">
    <property type="term" value="C:nucleolus"/>
    <property type="evidence" value="ECO:0007669"/>
    <property type="project" value="TreeGrafter"/>
</dbReference>
<sequence length="848" mass="95603">MAGSNCNVNSSTRVGDLSDLLQSWDKFRDAAKNDLSALARALLSGLQGPDRRQAALVATALAKLLVETKTVGKPENQHPETPECSLSVEKVAQLLLGECRGVLQSFVASDQAMLVTGALRLLAAIAQFGSGYARETFLLVQPHKETLLELLRRQRQSRKRKRLRLTESEKRATPLERALLQWLLAGAAASETFSSDLRELYTAFLHQVLNRIRFRRGGSDVTRIFRILRSATWLNSGRILGNLLGIVEYIRNERQRSGLIELVARTRDVRSLAQNLASEKLGSAIRFRIAAAILRAGSPELASAFIEALLAPATNQFVGQGSAPWRGEQIALALIAFRKRSSPTQRALPRSIVLDSVSCCSWIAALESGSRGVPSLAALLEYIRKEALRSSKTLGSFRMARSLHLLRLCVEKRPEEIFHSGLDLAKIIPKAPVTVTYECPFTGHELVRLLSAARRNNRALKLATRLQDLLQLRELPRAPLHAFLLEFLNEYGLLRDPCTGETCVLEATFWFDLLRFAAPETLALFERVITEATSKPYAILDDAIHEYATVQRKYRPSPLYVAVERRLRTSPNPYLSSCLETIGEAMEAYCAAQDEAQSTEMEQDHRLDTPEKLPPTTEISVSDLPAVDRSRLEQLHSTSIDDVRDFVQNGSLYHALSFLASAEDETRRKAYDIAATFYELLPEAVEFRERHLVRAVLDLLRSSIMQPYQLIPRIHCVLFGSLAEIVANAAHELFPFARKVILQRPSWLLMEELPGAYEMLQSPNRRVQEFLLRLLLEGNDESRTFHTILTRHRLYSYLVGRKMFALQLVDRLRPHVDQVLERLLASPNARKSLERTWSLETWRRVLAI</sequence>
<evidence type="ECO:0000256" key="1">
    <source>
        <dbReference type="SAM" id="MobiDB-lite"/>
    </source>
</evidence>
<feature type="compositionally biased region" description="Basic and acidic residues" evidence="1">
    <location>
        <begin position="602"/>
        <end position="611"/>
    </location>
</feature>
<proteinExistence type="predicted"/>
<dbReference type="PANTHER" id="PTHR13500">
    <property type="entry name" value="NUCLEOLAR PRERIBOSOMAL-ASSOCIATED PROTEIN 1"/>
    <property type="match status" value="1"/>
</dbReference>
<reference evidence="3 4" key="1">
    <citation type="journal article" date="2020" name="J. Phycol.">
        <title>Comparative genome analysis reveals Cyanidiococcus gen. nov., a new extremophilic red algal genus sister to Cyanidioschyzon (Cyanidioschyzonaceae, Rhodophyta).</title>
        <authorList>
            <person name="Liu S.-L."/>
            <person name="Chiang Y.-R."/>
            <person name="Yoon H.S."/>
            <person name="Fu H.-Y."/>
        </authorList>
    </citation>
    <scope>NUCLEOTIDE SEQUENCE [LARGE SCALE GENOMIC DNA]</scope>
    <source>
        <strain evidence="3 4">THAL066</strain>
    </source>
</reference>
<keyword evidence="4" id="KW-1185">Reference proteome</keyword>
<dbReference type="GO" id="GO:0000463">
    <property type="term" value="P:maturation of LSU-rRNA from tricistronic rRNA transcript (SSU-rRNA, 5.8S rRNA, LSU-rRNA)"/>
    <property type="evidence" value="ECO:0007669"/>
    <property type="project" value="TreeGrafter"/>
</dbReference>
<dbReference type="InterPro" id="IPR032436">
    <property type="entry name" value="URB1_C"/>
</dbReference>
<organism evidence="3 4">
    <name type="scientific">Cyanidiococcus yangmingshanensis</name>
    <dbReference type="NCBI Taxonomy" id="2690220"/>
    <lineage>
        <taxon>Eukaryota</taxon>
        <taxon>Rhodophyta</taxon>
        <taxon>Bangiophyceae</taxon>
        <taxon>Cyanidiales</taxon>
        <taxon>Cyanidiaceae</taxon>
        <taxon>Cyanidiococcus</taxon>
    </lineage>
</organism>
<dbReference type="Proteomes" id="UP000530660">
    <property type="component" value="Unassembled WGS sequence"/>
</dbReference>
<dbReference type="InterPro" id="IPR039844">
    <property type="entry name" value="URB1"/>
</dbReference>
<name>A0A7J7INP7_9RHOD</name>